<reference evidence="2" key="1">
    <citation type="journal article" date="2017" name="BMC Genomics">
        <title>Gapless genome assembly of Colletotrichum higginsianum reveals chromosome structure and association of transposable elements with secondary metabolite gene clusters.</title>
        <authorList>
            <person name="Dallery J.-F."/>
            <person name="Lapalu N."/>
            <person name="Zampounis A."/>
            <person name="Pigne S."/>
            <person name="Luyten I."/>
            <person name="Amselem J."/>
            <person name="Wittenberg A.H.J."/>
            <person name="Zhou S."/>
            <person name="de Queiroz M.V."/>
            <person name="Robin G.P."/>
            <person name="Auger A."/>
            <person name="Hainaut M."/>
            <person name="Henrissat B."/>
            <person name="Kim K.-T."/>
            <person name="Lee Y.-H."/>
            <person name="Lespinet O."/>
            <person name="Schwartz D.C."/>
            <person name="Thon M.R."/>
            <person name="O'Connell R.J."/>
        </authorList>
    </citation>
    <scope>NUCLEOTIDE SEQUENCE [LARGE SCALE GENOMIC DNA]</scope>
    <source>
        <strain evidence="2">IMI 349063</strain>
    </source>
</reference>
<keyword evidence="2" id="KW-1185">Reference proteome</keyword>
<protein>
    <submittedName>
        <fullName evidence="1">Uncharacterized protein</fullName>
    </submittedName>
</protein>
<gene>
    <name evidence="1" type="ORF">CH63R_04773</name>
</gene>
<evidence type="ECO:0000313" key="2">
    <source>
        <dbReference type="Proteomes" id="UP000092177"/>
    </source>
</evidence>
<comment type="caution">
    <text evidence="1">The sequence shown here is derived from an EMBL/GenBank/DDBJ whole genome shotgun (WGS) entry which is preliminary data.</text>
</comment>
<accession>A0A1B7YK82</accession>
<dbReference type="KEGG" id="chig:CH63R_04773"/>
<dbReference type="Proteomes" id="UP000092177">
    <property type="component" value="Chromosome 3"/>
</dbReference>
<organism evidence="1 2">
    <name type="scientific">Colletotrichum higginsianum (strain IMI 349063)</name>
    <name type="common">Crucifer anthracnose fungus</name>
    <dbReference type="NCBI Taxonomy" id="759273"/>
    <lineage>
        <taxon>Eukaryota</taxon>
        <taxon>Fungi</taxon>
        <taxon>Dikarya</taxon>
        <taxon>Ascomycota</taxon>
        <taxon>Pezizomycotina</taxon>
        <taxon>Sordariomycetes</taxon>
        <taxon>Hypocreomycetidae</taxon>
        <taxon>Glomerellales</taxon>
        <taxon>Glomerellaceae</taxon>
        <taxon>Colletotrichum</taxon>
        <taxon>Colletotrichum destructivum species complex</taxon>
    </lineage>
</organism>
<sequence length="81" mass="9072">MRGQRPCQCNCSPWGKGGELAGKRAGTDAPLYENTRWSRTNFPGSFDPLSRIRPPMFSIFCRQFDPLRYGIAFPVTSTATV</sequence>
<proteinExistence type="predicted"/>
<dbReference type="EMBL" id="LTAN01000003">
    <property type="protein sequence ID" value="OBR12477.1"/>
    <property type="molecule type" value="Genomic_DNA"/>
</dbReference>
<dbReference type="AlphaFoldDB" id="A0A1B7YK82"/>
<name>A0A1B7YK82_COLHI</name>
<evidence type="ECO:0000313" key="1">
    <source>
        <dbReference type="EMBL" id="OBR12477.1"/>
    </source>
</evidence>
<dbReference type="VEuPathDB" id="FungiDB:CH63R_04773"/>
<dbReference type="RefSeq" id="XP_018160994.1">
    <property type="nucleotide sequence ID" value="XM_018299748.1"/>
</dbReference>
<dbReference type="GeneID" id="28863855"/>